<dbReference type="FunFam" id="3.40.50.300:FF:000032">
    <property type="entry name" value="Export ABC transporter ATP-binding protein"/>
    <property type="match status" value="1"/>
</dbReference>
<dbReference type="Pfam" id="PF00005">
    <property type="entry name" value="ABC_tran"/>
    <property type="match status" value="1"/>
</dbReference>
<protein>
    <recommendedName>
        <fullName evidence="4">ABC transporter domain-containing protein</fullName>
    </recommendedName>
</protein>
<dbReference type="SMART" id="SM00382">
    <property type="entry name" value="AAA"/>
    <property type="match status" value="1"/>
</dbReference>
<dbReference type="PROSITE" id="PS50893">
    <property type="entry name" value="ABC_TRANSPORTER_2"/>
    <property type="match status" value="1"/>
</dbReference>
<dbReference type="PANTHER" id="PTHR24220:SF86">
    <property type="entry name" value="ABC TRANSPORTER ABCH.1"/>
    <property type="match status" value="1"/>
</dbReference>
<dbReference type="InterPro" id="IPR027417">
    <property type="entry name" value="P-loop_NTPase"/>
</dbReference>
<reference evidence="6" key="1">
    <citation type="submission" date="2015-03" db="EMBL/GenBank/DDBJ databases">
        <authorList>
            <person name="Ferrari E."/>
            <person name="Walter M.C."/>
            <person name="Huptas C."/>
            <person name="Scherer S."/>
            <person name="Mueller-Herbst S."/>
        </authorList>
    </citation>
    <scope>NUCLEOTIDE SEQUENCE [LARGE SCALE GENOMIC DNA]</scope>
    <source>
        <strain evidence="6">LWP01</strain>
    </source>
</reference>
<dbReference type="Proteomes" id="UP000223060">
    <property type="component" value="Chromosome"/>
</dbReference>
<gene>
    <name evidence="5" type="ORF">UE46_00060</name>
</gene>
<organism evidence="5 6">
    <name type="scientific">Listeria weihenstephanensis</name>
    <dbReference type="NCBI Taxonomy" id="1006155"/>
    <lineage>
        <taxon>Bacteria</taxon>
        <taxon>Bacillati</taxon>
        <taxon>Bacillota</taxon>
        <taxon>Bacilli</taxon>
        <taxon>Bacillales</taxon>
        <taxon>Listeriaceae</taxon>
        <taxon>Listeria</taxon>
    </lineage>
</organism>
<dbReference type="PROSITE" id="PS00211">
    <property type="entry name" value="ABC_TRANSPORTER_1"/>
    <property type="match status" value="1"/>
</dbReference>
<dbReference type="SUPFAM" id="SSF52540">
    <property type="entry name" value="P-loop containing nucleoside triphosphate hydrolases"/>
    <property type="match status" value="1"/>
</dbReference>
<feature type="domain" description="ABC transporter" evidence="4">
    <location>
        <begin position="2"/>
        <end position="224"/>
    </location>
</feature>
<dbReference type="InterPro" id="IPR015854">
    <property type="entry name" value="ABC_transpr_LolD-like"/>
</dbReference>
<dbReference type="PANTHER" id="PTHR24220">
    <property type="entry name" value="IMPORT ATP-BINDING PROTEIN"/>
    <property type="match status" value="1"/>
</dbReference>
<name>A0A1S7FYA6_9LIST</name>
<dbReference type="GO" id="GO:0005886">
    <property type="term" value="C:plasma membrane"/>
    <property type="evidence" value="ECO:0007669"/>
    <property type="project" value="TreeGrafter"/>
</dbReference>
<dbReference type="InterPro" id="IPR017911">
    <property type="entry name" value="MacB-like_ATP-bd"/>
</dbReference>
<dbReference type="InterPro" id="IPR003593">
    <property type="entry name" value="AAA+_ATPase"/>
</dbReference>
<keyword evidence="2" id="KW-0547">Nucleotide-binding</keyword>
<dbReference type="KEGG" id="lwi:UE46_00060"/>
<keyword evidence="6" id="KW-1185">Reference proteome</keyword>
<dbReference type="GO" id="GO:0098796">
    <property type="term" value="C:membrane protein complex"/>
    <property type="evidence" value="ECO:0007669"/>
    <property type="project" value="UniProtKB-ARBA"/>
</dbReference>
<dbReference type="InterPro" id="IPR003439">
    <property type="entry name" value="ABC_transporter-like_ATP-bd"/>
</dbReference>
<dbReference type="GO" id="GO:0005524">
    <property type="term" value="F:ATP binding"/>
    <property type="evidence" value="ECO:0007669"/>
    <property type="project" value="UniProtKB-KW"/>
</dbReference>
<dbReference type="CDD" id="cd03255">
    <property type="entry name" value="ABC_MJ0796_LolCDE_FtsE"/>
    <property type="match status" value="1"/>
</dbReference>
<dbReference type="EMBL" id="CP011102">
    <property type="protein sequence ID" value="AQY52394.1"/>
    <property type="molecule type" value="Genomic_DNA"/>
</dbReference>
<accession>A0A1S7FYA6</accession>
<dbReference type="GO" id="GO:0016887">
    <property type="term" value="F:ATP hydrolysis activity"/>
    <property type="evidence" value="ECO:0007669"/>
    <property type="project" value="InterPro"/>
</dbReference>
<evidence type="ECO:0000256" key="2">
    <source>
        <dbReference type="ARBA" id="ARBA00022741"/>
    </source>
</evidence>
<evidence type="ECO:0000256" key="1">
    <source>
        <dbReference type="ARBA" id="ARBA00022448"/>
    </source>
</evidence>
<dbReference type="GO" id="GO:0022857">
    <property type="term" value="F:transmembrane transporter activity"/>
    <property type="evidence" value="ECO:0007669"/>
    <property type="project" value="UniProtKB-ARBA"/>
</dbReference>
<keyword evidence="3" id="KW-0067">ATP-binding</keyword>
<sequence length="224" mass="24818">MITCDKMMKEFSNGVDSIKAVNNISLTIEEGEFVTIVGPSGSGKSTLLYTLGLLDNLTSGSYHFDGQNTAELTDRKKAKFRNKNIGFVLQNFGLIPDYSVFENVQLPLEYAKRKKGGEEVVNAILSDLEIADKKEVLASKLSGGEQQRVAIARSLVNQPRIILADEPTGALDSKAGLIVMELLRKYHQRGHTVLLVTHDIGLAKQYSSRMIYLLDGKVEKEEKR</sequence>
<evidence type="ECO:0000259" key="4">
    <source>
        <dbReference type="PROSITE" id="PS50893"/>
    </source>
</evidence>
<proteinExistence type="predicted"/>
<dbReference type="AlphaFoldDB" id="A0A1S7FYA6"/>
<evidence type="ECO:0000313" key="6">
    <source>
        <dbReference type="Proteomes" id="UP000223060"/>
    </source>
</evidence>
<keyword evidence="1" id="KW-0813">Transport</keyword>
<dbReference type="Gene3D" id="3.40.50.300">
    <property type="entry name" value="P-loop containing nucleotide triphosphate hydrolases"/>
    <property type="match status" value="1"/>
</dbReference>
<dbReference type="InterPro" id="IPR017871">
    <property type="entry name" value="ABC_transporter-like_CS"/>
</dbReference>
<evidence type="ECO:0000256" key="3">
    <source>
        <dbReference type="ARBA" id="ARBA00022840"/>
    </source>
</evidence>
<evidence type="ECO:0000313" key="5">
    <source>
        <dbReference type="EMBL" id="AQY52394.1"/>
    </source>
</evidence>